<dbReference type="InterPro" id="IPR000101">
    <property type="entry name" value="GGT_peptidase"/>
</dbReference>
<dbReference type="InterPro" id="IPR051792">
    <property type="entry name" value="GGT_bact"/>
</dbReference>
<reference evidence="13 14" key="1">
    <citation type="submission" date="2021-05" db="EMBL/GenBank/DDBJ databases">
        <title>A Polyphasic approach of four new species of the genus Ohtaekwangia: Ohtaekwangia histidinii sp. nov., Ohtaekwangia cretensis sp. nov., Ohtaekwangia indiensis sp. nov., Ohtaekwangia reichenbachii sp. nov. from diverse environment.</title>
        <authorList>
            <person name="Octaviana S."/>
        </authorList>
    </citation>
    <scope>NUCLEOTIDE SEQUENCE [LARGE SCALE GENOMIC DNA]</scope>
    <source>
        <strain evidence="13 14">PWU4</strain>
    </source>
</reference>
<evidence type="ECO:0000256" key="7">
    <source>
        <dbReference type="ARBA" id="ARBA00023315"/>
    </source>
</evidence>
<feature type="binding site" evidence="10">
    <location>
        <begin position="448"/>
        <end position="449"/>
    </location>
    <ligand>
        <name>L-glutamate</name>
        <dbReference type="ChEBI" id="CHEBI:29985"/>
    </ligand>
</feature>
<comment type="similarity">
    <text evidence="3 11">Belongs to the gamma-glutamyltransferase family.</text>
</comment>
<evidence type="ECO:0000313" key="14">
    <source>
        <dbReference type="Proteomes" id="UP001319200"/>
    </source>
</evidence>
<evidence type="ECO:0000256" key="5">
    <source>
        <dbReference type="ARBA" id="ARBA00022801"/>
    </source>
</evidence>
<dbReference type="GO" id="GO:0006751">
    <property type="term" value="P:glutathione catabolic process"/>
    <property type="evidence" value="ECO:0007669"/>
    <property type="project" value="UniProtKB-UniRule"/>
</dbReference>
<dbReference type="InterPro" id="IPR029055">
    <property type="entry name" value="Ntn_hydrolases_N"/>
</dbReference>
<dbReference type="PRINTS" id="PR01210">
    <property type="entry name" value="GGTRANSPTASE"/>
</dbReference>
<evidence type="ECO:0000256" key="1">
    <source>
        <dbReference type="ARBA" id="ARBA00001049"/>
    </source>
</evidence>
<proteinExistence type="inferred from homology"/>
<keyword evidence="11" id="KW-0317">Glutathione biosynthesis</keyword>
<dbReference type="Gene3D" id="3.60.20.40">
    <property type="match status" value="1"/>
</dbReference>
<dbReference type="InterPro" id="IPR055262">
    <property type="entry name" value="GGT_CS"/>
</dbReference>
<evidence type="ECO:0000256" key="12">
    <source>
        <dbReference type="SAM" id="SignalP"/>
    </source>
</evidence>
<comment type="pathway">
    <text evidence="11">Sulfur metabolism; glutathione metabolism.</text>
</comment>
<comment type="catalytic activity">
    <reaction evidence="2 11">
        <text>glutathione + H2O = L-cysteinylglycine + L-glutamate</text>
        <dbReference type="Rhea" id="RHEA:28807"/>
        <dbReference type="ChEBI" id="CHEBI:15377"/>
        <dbReference type="ChEBI" id="CHEBI:29985"/>
        <dbReference type="ChEBI" id="CHEBI:57925"/>
        <dbReference type="ChEBI" id="CHEBI:61694"/>
        <dbReference type="EC" id="3.4.19.13"/>
    </reaction>
</comment>
<evidence type="ECO:0000256" key="4">
    <source>
        <dbReference type="ARBA" id="ARBA00022679"/>
    </source>
</evidence>
<keyword evidence="5 11" id="KW-0378">Hydrolase</keyword>
<dbReference type="PANTHER" id="PTHR43199">
    <property type="entry name" value="GLUTATHIONE HYDROLASE"/>
    <property type="match status" value="1"/>
</dbReference>
<comment type="catalytic activity">
    <reaction evidence="8 11">
        <text>an N-terminal (5-L-glutamyl)-[peptide] + an alpha-amino acid = 5-L-glutamyl amino acid + an N-terminal L-alpha-aminoacyl-[peptide]</text>
        <dbReference type="Rhea" id="RHEA:23904"/>
        <dbReference type="Rhea" id="RHEA-COMP:9780"/>
        <dbReference type="Rhea" id="RHEA-COMP:9795"/>
        <dbReference type="ChEBI" id="CHEBI:77644"/>
        <dbReference type="ChEBI" id="CHEBI:78597"/>
        <dbReference type="ChEBI" id="CHEBI:78599"/>
        <dbReference type="ChEBI" id="CHEBI:78608"/>
        <dbReference type="EC" id="2.3.2.2"/>
    </reaction>
</comment>
<dbReference type="AlphaFoldDB" id="A0AAP2DKC0"/>
<evidence type="ECO:0000256" key="8">
    <source>
        <dbReference type="ARBA" id="ARBA00047417"/>
    </source>
</evidence>
<feature type="binding site" evidence="10">
    <location>
        <begin position="395"/>
        <end position="397"/>
    </location>
    <ligand>
        <name>L-glutamate</name>
        <dbReference type="ChEBI" id="CHEBI:29985"/>
    </ligand>
</feature>
<sequence>MFRMLKRIFPLLLAVVVVACKSSLPEETRTGLITDSAMVVSAHPLASKVGADILRQGGNAVDAAIATQFALAVVFPAAGNIGGGGFMVLRQKDGKIATLDYREMAPAAATTGMYLDDQGFPIRGLSEKGHHSSGVPGSVAGMAESHARYGKLPWKTLVQPAIDLALNGFILTREQAESLTDVQDTLRKYSTVAPEFLMREQWKEGDSIFWTDLGHTLERIRDLGAAGFYEGKTADDIVAEMQRGKGLITHEDLKAYKPVWREPIVASYKEYKIISMAPPSSGGVALVQLLKSVEDFPIASWGHNSQRTVHLMTEAERRVYADRAAYLGDPDFFKVPVAELISDVYVKERMRSFNASAVTPSRTVRAGELQVKESTQTTHLSVVDPDGNAVAVTTTLNDWFGSAVVVAGSGFILNDEMDDFSIKPGQPNMYGVIGGEANKIEPRKRMLSSMTPTIIEKDGKLVMVVGTPGGSTIITSVFQTILNVLEHQMGMQRAVSARRIHSQWVPDVIYNEKGALLVEDSLALVRMGHKFDGFYQGGIGRVDAILVLPNGKLEAGADPRGDDAADGF</sequence>
<evidence type="ECO:0000256" key="10">
    <source>
        <dbReference type="PIRSR" id="PIRSR600101-2"/>
    </source>
</evidence>
<dbReference type="Gene3D" id="1.10.246.130">
    <property type="match status" value="1"/>
</dbReference>
<feature type="active site" description="Nucleophile" evidence="9">
    <location>
        <position position="377"/>
    </location>
</feature>
<comment type="PTM">
    <text evidence="11">Cleaved by autocatalysis into a large and a small subunit.</text>
</comment>
<dbReference type="InterPro" id="IPR043137">
    <property type="entry name" value="GGT_ssub_C"/>
</dbReference>
<keyword evidence="7 11" id="KW-0012">Acyltransferase</keyword>
<dbReference type="SUPFAM" id="SSF56235">
    <property type="entry name" value="N-terminal nucleophile aminohydrolases (Ntn hydrolases)"/>
    <property type="match status" value="1"/>
</dbReference>
<keyword evidence="14" id="KW-1185">Reference proteome</keyword>
<feature type="binding site" evidence="10">
    <location>
        <position position="419"/>
    </location>
    <ligand>
        <name>L-glutamate</name>
        <dbReference type="ChEBI" id="CHEBI:29985"/>
    </ligand>
</feature>
<dbReference type="EMBL" id="JAHESF010000006">
    <property type="protein sequence ID" value="MBT1696767.1"/>
    <property type="molecule type" value="Genomic_DNA"/>
</dbReference>
<comment type="caution">
    <text evidence="13">The sequence shown here is derived from an EMBL/GenBank/DDBJ whole genome shotgun (WGS) entry which is preliminary data.</text>
</comment>
<dbReference type="Proteomes" id="UP001319200">
    <property type="component" value="Unassembled WGS sequence"/>
</dbReference>
<feature type="binding site" evidence="10">
    <location>
        <position position="470"/>
    </location>
    <ligand>
        <name>L-glutamate</name>
        <dbReference type="ChEBI" id="CHEBI:29985"/>
    </ligand>
</feature>
<dbReference type="GO" id="GO:0036374">
    <property type="term" value="F:glutathione hydrolase activity"/>
    <property type="evidence" value="ECO:0007669"/>
    <property type="project" value="UniProtKB-UniRule"/>
</dbReference>
<evidence type="ECO:0000256" key="3">
    <source>
        <dbReference type="ARBA" id="ARBA00009381"/>
    </source>
</evidence>
<dbReference type="NCBIfam" id="TIGR00066">
    <property type="entry name" value="g_glut_trans"/>
    <property type="match status" value="1"/>
</dbReference>
<evidence type="ECO:0000256" key="11">
    <source>
        <dbReference type="RuleBase" id="RU368036"/>
    </source>
</evidence>
<dbReference type="PANTHER" id="PTHR43199:SF1">
    <property type="entry name" value="GLUTATHIONE HYDROLASE PROENZYME"/>
    <property type="match status" value="1"/>
</dbReference>
<dbReference type="PROSITE" id="PS00462">
    <property type="entry name" value="G_GLU_TRANSPEPTIDASE"/>
    <property type="match status" value="1"/>
</dbReference>
<comment type="catalytic activity">
    <reaction evidence="1 11">
        <text>an S-substituted glutathione + H2O = an S-substituted L-cysteinylglycine + L-glutamate</text>
        <dbReference type="Rhea" id="RHEA:59468"/>
        <dbReference type="ChEBI" id="CHEBI:15377"/>
        <dbReference type="ChEBI" id="CHEBI:29985"/>
        <dbReference type="ChEBI" id="CHEBI:90779"/>
        <dbReference type="ChEBI" id="CHEBI:143103"/>
        <dbReference type="EC" id="3.4.19.13"/>
    </reaction>
</comment>
<evidence type="ECO:0000256" key="6">
    <source>
        <dbReference type="ARBA" id="ARBA00023145"/>
    </source>
</evidence>
<dbReference type="GO" id="GO:0103068">
    <property type="term" value="F:leukotriene C4 gamma-glutamyl transferase activity"/>
    <property type="evidence" value="ECO:0007669"/>
    <property type="project" value="UniProtKB-EC"/>
</dbReference>
<evidence type="ECO:0000256" key="2">
    <source>
        <dbReference type="ARBA" id="ARBA00001089"/>
    </source>
</evidence>
<keyword evidence="12" id="KW-0732">Signal</keyword>
<dbReference type="GO" id="GO:0006750">
    <property type="term" value="P:glutathione biosynthetic process"/>
    <property type="evidence" value="ECO:0007669"/>
    <property type="project" value="UniProtKB-KW"/>
</dbReference>
<feature type="binding site" evidence="10">
    <location>
        <position position="102"/>
    </location>
    <ligand>
        <name>L-glutamate</name>
        <dbReference type="ChEBI" id="CHEBI:29985"/>
    </ligand>
</feature>
<feature type="signal peptide" evidence="12">
    <location>
        <begin position="1"/>
        <end position="19"/>
    </location>
</feature>
<dbReference type="Pfam" id="PF01019">
    <property type="entry name" value="G_glu_transpept"/>
    <property type="match status" value="1"/>
</dbReference>
<dbReference type="EC" id="2.3.2.2" evidence="11"/>
<dbReference type="EC" id="3.4.19.13" evidence="11"/>
<keyword evidence="6 11" id="KW-0865">Zymogen</keyword>
<accession>A0AAP2DKC0</accession>
<feature type="chain" id="PRO_5042855455" description="Glutathione hydrolase proenzyme" evidence="12">
    <location>
        <begin position="20"/>
        <end position="568"/>
    </location>
</feature>
<comment type="subunit">
    <text evidence="11">This enzyme consists of two polypeptide chains, which are synthesized in precursor form from a single polypeptide.</text>
</comment>
<keyword evidence="4 11" id="KW-0808">Transferase</keyword>
<dbReference type="InterPro" id="IPR043138">
    <property type="entry name" value="GGT_lsub"/>
</dbReference>
<dbReference type="PROSITE" id="PS51257">
    <property type="entry name" value="PROKAR_LIPOPROTEIN"/>
    <property type="match status" value="1"/>
</dbReference>
<evidence type="ECO:0000313" key="13">
    <source>
        <dbReference type="EMBL" id="MBT1696767.1"/>
    </source>
</evidence>
<gene>
    <name evidence="13" type="primary">ggt</name>
    <name evidence="13" type="ORF">KK083_07775</name>
</gene>
<protein>
    <recommendedName>
        <fullName evidence="11">Glutathione hydrolase proenzyme</fullName>
        <ecNumber evidence="11">2.3.2.2</ecNumber>
        <ecNumber evidence="11">3.4.19.13</ecNumber>
    </recommendedName>
    <component>
        <recommendedName>
            <fullName evidence="11">Glutathione hydrolase large chain</fullName>
        </recommendedName>
    </component>
    <component>
        <recommendedName>
            <fullName evidence="11">Glutathione hydrolase small chain</fullName>
        </recommendedName>
    </component>
</protein>
<organism evidence="13 14">
    <name type="scientific">Chryseosolibacter histidini</name>
    <dbReference type="NCBI Taxonomy" id="2782349"/>
    <lineage>
        <taxon>Bacteria</taxon>
        <taxon>Pseudomonadati</taxon>
        <taxon>Bacteroidota</taxon>
        <taxon>Cytophagia</taxon>
        <taxon>Cytophagales</taxon>
        <taxon>Chryseotaleaceae</taxon>
        <taxon>Chryseosolibacter</taxon>
    </lineage>
</organism>
<name>A0AAP2DKC0_9BACT</name>
<evidence type="ECO:0000256" key="9">
    <source>
        <dbReference type="PIRSR" id="PIRSR600101-1"/>
    </source>
</evidence>